<dbReference type="AlphaFoldDB" id="A0A4R0JG36"/>
<organism evidence="6 7">
    <name type="scientific">Kribbella capetownensis</name>
    <dbReference type="NCBI Taxonomy" id="1572659"/>
    <lineage>
        <taxon>Bacteria</taxon>
        <taxon>Bacillati</taxon>
        <taxon>Actinomycetota</taxon>
        <taxon>Actinomycetes</taxon>
        <taxon>Propionibacteriales</taxon>
        <taxon>Kribbellaceae</taxon>
        <taxon>Kribbella</taxon>
    </lineage>
</organism>
<dbReference type="GO" id="GO:0003677">
    <property type="term" value="F:DNA binding"/>
    <property type="evidence" value="ECO:0007669"/>
    <property type="project" value="UniProtKB-UniRule"/>
</dbReference>
<keyword evidence="2 4" id="KW-0238">DNA-binding</keyword>
<dbReference type="RefSeq" id="WP_131517809.1">
    <property type="nucleotide sequence ID" value="NZ_SJKD01000009.1"/>
</dbReference>
<keyword evidence="1" id="KW-0805">Transcription regulation</keyword>
<keyword evidence="3" id="KW-0804">Transcription</keyword>
<sequence length="197" mass="21018">MAIGKRESLTANDWTSAALDALARGGLGAVAVEPLAKSLGTTKGSFYWHFTDRNALIAAALERWEQRDTDRVIAAVDRTPDVATRLRKLLRLVFTAVVGDPGAGAGSVELALQATATHPLVAPTLARVTERRLAYLTSLFAELGLSQARARDRGLLAYAAFLGHAQLAHSTPDLVPAGRALSSHIDRLIETLTVVED</sequence>
<accession>A0A4R0JG36</accession>
<dbReference type="InterPro" id="IPR001647">
    <property type="entry name" value="HTH_TetR"/>
</dbReference>
<comment type="caution">
    <text evidence="6">The sequence shown here is derived from an EMBL/GenBank/DDBJ whole genome shotgun (WGS) entry which is preliminary data.</text>
</comment>
<evidence type="ECO:0000256" key="3">
    <source>
        <dbReference type="ARBA" id="ARBA00023163"/>
    </source>
</evidence>
<feature type="DNA-binding region" description="H-T-H motif" evidence="4">
    <location>
        <begin position="31"/>
        <end position="50"/>
    </location>
</feature>
<dbReference type="Proteomes" id="UP000293342">
    <property type="component" value="Unassembled WGS sequence"/>
</dbReference>
<dbReference type="PROSITE" id="PS50977">
    <property type="entry name" value="HTH_TETR_2"/>
    <property type="match status" value="1"/>
</dbReference>
<reference evidence="6 7" key="1">
    <citation type="submission" date="2019-02" db="EMBL/GenBank/DDBJ databases">
        <title>Kribbella capetownensis sp. nov. and Kribbella speibonae sp. nov., isolated from soil.</title>
        <authorList>
            <person name="Curtis S.M."/>
            <person name="Norton I."/>
            <person name="Everest G.J."/>
            <person name="Meyers P.R."/>
        </authorList>
    </citation>
    <scope>NUCLEOTIDE SEQUENCE [LARGE SCALE GENOMIC DNA]</scope>
    <source>
        <strain evidence="6 7">YM53</strain>
    </source>
</reference>
<dbReference type="PANTHER" id="PTHR47506">
    <property type="entry name" value="TRANSCRIPTIONAL REGULATORY PROTEIN"/>
    <property type="match status" value="1"/>
</dbReference>
<feature type="domain" description="HTH tetR-type" evidence="5">
    <location>
        <begin position="8"/>
        <end position="68"/>
    </location>
</feature>
<evidence type="ECO:0000256" key="1">
    <source>
        <dbReference type="ARBA" id="ARBA00023015"/>
    </source>
</evidence>
<dbReference type="EMBL" id="SJKD01000009">
    <property type="protein sequence ID" value="TCC44584.1"/>
    <property type="molecule type" value="Genomic_DNA"/>
</dbReference>
<protein>
    <submittedName>
        <fullName evidence="6">TetR/AcrR family transcriptional regulator</fullName>
    </submittedName>
</protein>
<evidence type="ECO:0000313" key="6">
    <source>
        <dbReference type="EMBL" id="TCC44584.1"/>
    </source>
</evidence>
<dbReference type="SUPFAM" id="SSF46689">
    <property type="entry name" value="Homeodomain-like"/>
    <property type="match status" value="1"/>
</dbReference>
<keyword evidence="7" id="KW-1185">Reference proteome</keyword>
<name>A0A4R0JG36_9ACTN</name>
<evidence type="ECO:0000256" key="2">
    <source>
        <dbReference type="ARBA" id="ARBA00023125"/>
    </source>
</evidence>
<dbReference type="Pfam" id="PF00440">
    <property type="entry name" value="TetR_N"/>
    <property type="match status" value="1"/>
</dbReference>
<dbReference type="Gene3D" id="1.10.357.10">
    <property type="entry name" value="Tetracycline Repressor, domain 2"/>
    <property type="match status" value="1"/>
</dbReference>
<evidence type="ECO:0000256" key="4">
    <source>
        <dbReference type="PROSITE-ProRule" id="PRU00335"/>
    </source>
</evidence>
<gene>
    <name evidence="6" type="ORF">E0H75_34005</name>
</gene>
<evidence type="ECO:0000259" key="5">
    <source>
        <dbReference type="PROSITE" id="PS50977"/>
    </source>
</evidence>
<dbReference type="OrthoDB" id="3218408at2"/>
<proteinExistence type="predicted"/>
<evidence type="ECO:0000313" key="7">
    <source>
        <dbReference type="Proteomes" id="UP000293342"/>
    </source>
</evidence>
<dbReference type="InterPro" id="IPR009057">
    <property type="entry name" value="Homeodomain-like_sf"/>
</dbReference>
<dbReference type="PANTHER" id="PTHR47506:SF7">
    <property type="entry name" value="TRANSCRIPTIONAL REGULATORY PROTEIN"/>
    <property type="match status" value="1"/>
</dbReference>